<evidence type="ECO:0000313" key="4">
    <source>
        <dbReference type="Proteomes" id="UP001460270"/>
    </source>
</evidence>
<keyword evidence="4" id="KW-1185">Reference proteome</keyword>
<evidence type="ECO:0000313" key="3">
    <source>
        <dbReference type="EMBL" id="KAK7879744.1"/>
    </source>
</evidence>
<accession>A0AAW0MGR3</accession>
<dbReference type="EMBL" id="JBBPFD010000207">
    <property type="protein sequence ID" value="KAK7879744.1"/>
    <property type="molecule type" value="Genomic_DNA"/>
</dbReference>
<dbReference type="Proteomes" id="UP001460270">
    <property type="component" value="Unassembled WGS sequence"/>
</dbReference>
<dbReference type="AlphaFoldDB" id="A0AAW0MGR3"/>
<evidence type="ECO:0000256" key="2">
    <source>
        <dbReference type="SAM" id="Phobius"/>
    </source>
</evidence>
<feature type="transmembrane region" description="Helical" evidence="2">
    <location>
        <begin position="95"/>
        <end position="116"/>
    </location>
</feature>
<proteinExistence type="predicted"/>
<reference evidence="4" key="1">
    <citation type="submission" date="2024-04" db="EMBL/GenBank/DDBJ databases">
        <title>Salinicola lusitanus LLJ914,a marine bacterium isolated from the Okinawa Trough.</title>
        <authorList>
            <person name="Li J."/>
        </authorList>
    </citation>
    <scope>NUCLEOTIDE SEQUENCE [LARGE SCALE GENOMIC DNA]</scope>
</reference>
<keyword evidence="2" id="KW-0472">Membrane</keyword>
<organism evidence="3 4">
    <name type="scientific">Mugilogobius chulae</name>
    <name type="common">yellowstripe goby</name>
    <dbReference type="NCBI Taxonomy" id="88201"/>
    <lineage>
        <taxon>Eukaryota</taxon>
        <taxon>Metazoa</taxon>
        <taxon>Chordata</taxon>
        <taxon>Craniata</taxon>
        <taxon>Vertebrata</taxon>
        <taxon>Euteleostomi</taxon>
        <taxon>Actinopterygii</taxon>
        <taxon>Neopterygii</taxon>
        <taxon>Teleostei</taxon>
        <taxon>Neoteleostei</taxon>
        <taxon>Acanthomorphata</taxon>
        <taxon>Gobiaria</taxon>
        <taxon>Gobiiformes</taxon>
        <taxon>Gobioidei</taxon>
        <taxon>Gobiidae</taxon>
        <taxon>Gobionellinae</taxon>
        <taxon>Mugilogobius</taxon>
    </lineage>
</organism>
<protein>
    <submittedName>
        <fullName evidence="3">Uncharacterized protein</fullName>
    </submittedName>
</protein>
<evidence type="ECO:0000256" key="1">
    <source>
        <dbReference type="SAM" id="MobiDB-lite"/>
    </source>
</evidence>
<comment type="caution">
    <text evidence="3">The sequence shown here is derived from an EMBL/GenBank/DDBJ whole genome shotgun (WGS) entry which is preliminary data.</text>
</comment>
<keyword evidence="2" id="KW-0812">Transmembrane</keyword>
<feature type="region of interest" description="Disordered" evidence="1">
    <location>
        <begin position="31"/>
        <end position="51"/>
    </location>
</feature>
<keyword evidence="2" id="KW-1133">Transmembrane helix</keyword>
<name>A0AAW0MGR3_9GOBI</name>
<gene>
    <name evidence="3" type="ORF">WMY93_030671</name>
</gene>
<sequence>MCVGVHLSASLVCQNHIAEVARASAPLPPGRLPGEVSQACPTERRTRERHRTQQDYVSLYWNALHWAQPASNSFFTPGPSSSPPQQQQTTALSNVLLYVGLSLTAVILLSVTLFILGRRKRVDKPREPPEDPEYAEITETADLPSAVTYSVVEFSKHSSAPVSLTAGTEEAPLYSTVMLPNY</sequence>